<name>A0A1R3V8E8_9HYPH</name>
<reference evidence="2" key="1">
    <citation type="submission" date="2017-01" db="EMBL/GenBank/DDBJ databases">
        <authorList>
            <person name="Brunel B."/>
        </authorList>
    </citation>
    <scope>NUCLEOTIDE SEQUENCE [LARGE SCALE GENOMIC DNA]</scope>
</reference>
<gene>
    <name evidence="1" type="ORF">BQ8794_240299</name>
</gene>
<dbReference type="Proteomes" id="UP000188388">
    <property type="component" value="Unassembled WGS sequence"/>
</dbReference>
<protein>
    <submittedName>
        <fullName evidence="1">Uncharacterized protein</fullName>
    </submittedName>
</protein>
<organism evidence="1 2">
    <name type="scientific">Mesorhizobium prunaredense</name>
    <dbReference type="NCBI Taxonomy" id="1631249"/>
    <lineage>
        <taxon>Bacteria</taxon>
        <taxon>Pseudomonadati</taxon>
        <taxon>Pseudomonadota</taxon>
        <taxon>Alphaproteobacteria</taxon>
        <taxon>Hyphomicrobiales</taxon>
        <taxon>Phyllobacteriaceae</taxon>
        <taxon>Mesorhizobium</taxon>
    </lineage>
</organism>
<evidence type="ECO:0000313" key="2">
    <source>
        <dbReference type="Proteomes" id="UP000188388"/>
    </source>
</evidence>
<keyword evidence="2" id="KW-1185">Reference proteome</keyword>
<sequence length="55" mass="6207">MIVEFLRHRMLLICCSPADDCSTLVLVNVPSVNVPLCANLSLRTLRMSEFLPEMD</sequence>
<dbReference type="STRING" id="1631249.BQ8794_240299"/>
<accession>A0A1R3V8E8</accession>
<dbReference type="AlphaFoldDB" id="A0A1R3V8E8"/>
<proteinExistence type="predicted"/>
<evidence type="ECO:0000313" key="1">
    <source>
        <dbReference type="EMBL" id="SIT56092.1"/>
    </source>
</evidence>
<dbReference type="EMBL" id="FTPD01000017">
    <property type="protein sequence ID" value="SIT56092.1"/>
    <property type="molecule type" value="Genomic_DNA"/>
</dbReference>